<evidence type="ECO:0000313" key="2">
    <source>
        <dbReference type="EMBL" id="CAH8387362.1"/>
    </source>
</evidence>
<accession>A0ABC8LU70</accession>
<name>A0ABC8LU70_ERUVS</name>
<proteinExistence type="predicted"/>
<evidence type="ECO:0000313" key="3">
    <source>
        <dbReference type="Proteomes" id="UP001642260"/>
    </source>
</evidence>
<feature type="compositionally biased region" description="Polar residues" evidence="1">
    <location>
        <begin position="39"/>
        <end position="48"/>
    </location>
</feature>
<gene>
    <name evidence="2" type="ORF">ERUC_LOCUS39845</name>
</gene>
<dbReference type="Proteomes" id="UP001642260">
    <property type="component" value="Unassembled WGS sequence"/>
</dbReference>
<reference evidence="2 3" key="1">
    <citation type="submission" date="2022-03" db="EMBL/GenBank/DDBJ databases">
        <authorList>
            <person name="Macdonald S."/>
            <person name="Ahmed S."/>
            <person name="Newling K."/>
        </authorList>
    </citation>
    <scope>NUCLEOTIDE SEQUENCE [LARGE SCALE GENOMIC DNA]</scope>
</reference>
<sequence length="166" mass="17769">MNKKNRAENCKNASEVKSITASLKAGVAGYDPFSRRWTRSSNYYNGKNSGKDGGENEAAVAAAVETNGGGENGVEATEAAAEAGKLIDTRAPIGQGVEHNLMHSFELSLSLTALQKYGGPQGLQKAFMARKHVTEVTVGCRVVENDGKRHGLTLTVSDYKRRRGLL</sequence>
<protein>
    <submittedName>
        <fullName evidence="2">Uncharacterized protein</fullName>
    </submittedName>
</protein>
<comment type="caution">
    <text evidence="2">The sequence shown here is derived from an EMBL/GenBank/DDBJ whole genome shotgun (WGS) entry which is preliminary data.</text>
</comment>
<organism evidence="2 3">
    <name type="scientific">Eruca vesicaria subsp. sativa</name>
    <name type="common">Garden rocket</name>
    <name type="synonym">Eruca sativa</name>
    <dbReference type="NCBI Taxonomy" id="29727"/>
    <lineage>
        <taxon>Eukaryota</taxon>
        <taxon>Viridiplantae</taxon>
        <taxon>Streptophyta</taxon>
        <taxon>Embryophyta</taxon>
        <taxon>Tracheophyta</taxon>
        <taxon>Spermatophyta</taxon>
        <taxon>Magnoliopsida</taxon>
        <taxon>eudicotyledons</taxon>
        <taxon>Gunneridae</taxon>
        <taxon>Pentapetalae</taxon>
        <taxon>rosids</taxon>
        <taxon>malvids</taxon>
        <taxon>Brassicales</taxon>
        <taxon>Brassicaceae</taxon>
        <taxon>Brassiceae</taxon>
        <taxon>Eruca</taxon>
    </lineage>
</organism>
<keyword evidence="3" id="KW-1185">Reference proteome</keyword>
<dbReference type="EMBL" id="CAKOAT010741820">
    <property type="protein sequence ID" value="CAH8387362.1"/>
    <property type="molecule type" value="Genomic_DNA"/>
</dbReference>
<evidence type="ECO:0000256" key="1">
    <source>
        <dbReference type="SAM" id="MobiDB-lite"/>
    </source>
</evidence>
<dbReference type="AlphaFoldDB" id="A0ABC8LU70"/>
<feature type="region of interest" description="Disordered" evidence="1">
    <location>
        <begin position="33"/>
        <end position="55"/>
    </location>
</feature>